<evidence type="ECO:0000259" key="4">
    <source>
        <dbReference type="PROSITE" id="PS50003"/>
    </source>
</evidence>
<dbReference type="FunFam" id="2.30.29.30:FF:000073">
    <property type="entry name" value="Pleckstrin homology domain-containing family B member 2"/>
    <property type="match status" value="1"/>
</dbReference>
<reference evidence="6" key="1">
    <citation type="submission" date="2016-06" db="EMBL/GenBank/DDBJ databases">
        <title>De novo assembly and RNA-Seq shows season-dependent expression and editing in black bear kidneys.</title>
        <authorList>
            <person name="Korstanje R."/>
            <person name="Srivastava A."/>
            <person name="Sarsani V.K."/>
            <person name="Sheehan S.M."/>
            <person name="Seger R.L."/>
            <person name="Barter M.E."/>
            <person name="Lindqvist C."/>
            <person name="Brody L.C."/>
            <person name="Mullikin J.C."/>
        </authorList>
    </citation>
    <scope>NUCLEOTIDE SEQUENCE [LARGE SCALE GENOMIC DNA]</scope>
</reference>
<feature type="region of interest" description="Disordered" evidence="3">
    <location>
        <begin position="169"/>
        <end position="195"/>
    </location>
</feature>
<organism evidence="5 6">
    <name type="scientific">Ursus americanus</name>
    <name type="common">American black bear</name>
    <name type="synonym">Euarctos americanus</name>
    <dbReference type="NCBI Taxonomy" id="9643"/>
    <lineage>
        <taxon>Eukaryota</taxon>
        <taxon>Metazoa</taxon>
        <taxon>Chordata</taxon>
        <taxon>Craniata</taxon>
        <taxon>Vertebrata</taxon>
        <taxon>Euteleostomi</taxon>
        <taxon>Mammalia</taxon>
        <taxon>Eutheria</taxon>
        <taxon>Laurasiatheria</taxon>
        <taxon>Carnivora</taxon>
        <taxon>Caniformia</taxon>
        <taxon>Ursidae</taxon>
        <taxon>Ursus</taxon>
    </lineage>
</organism>
<comment type="subcellular location">
    <subcellularLocation>
        <location evidence="1">Membrane</location>
    </subcellularLocation>
</comment>
<evidence type="ECO:0000256" key="1">
    <source>
        <dbReference type="ARBA" id="ARBA00004370"/>
    </source>
</evidence>
<dbReference type="PROSITE" id="PS50003">
    <property type="entry name" value="PH_DOMAIN"/>
    <property type="match status" value="1"/>
</dbReference>
<evidence type="ECO:0000256" key="2">
    <source>
        <dbReference type="ARBA" id="ARBA00023136"/>
    </source>
</evidence>
<dbReference type="Pfam" id="PF00169">
    <property type="entry name" value="PH"/>
    <property type="match status" value="1"/>
</dbReference>
<feature type="compositionally biased region" description="Polar residues" evidence="3">
    <location>
        <begin position="184"/>
        <end position="195"/>
    </location>
</feature>
<dbReference type="AlphaFoldDB" id="A0A452SEY5"/>
<dbReference type="InterPro" id="IPR001849">
    <property type="entry name" value="PH_domain"/>
</dbReference>
<dbReference type="PANTHER" id="PTHR14309">
    <property type="entry name" value="EXPRESSED PROTEIN"/>
    <property type="match status" value="1"/>
</dbReference>
<dbReference type="GeneTree" id="ENSGT00390000013989"/>
<dbReference type="Proteomes" id="UP000291022">
    <property type="component" value="Unassembled WGS sequence"/>
</dbReference>
<dbReference type="STRING" id="9643.ENSUAMP00000031060"/>
<keyword evidence="2" id="KW-0472">Membrane</keyword>
<proteinExistence type="predicted"/>
<dbReference type="GO" id="GO:0045595">
    <property type="term" value="P:regulation of cell differentiation"/>
    <property type="evidence" value="ECO:0007669"/>
    <property type="project" value="TreeGrafter"/>
</dbReference>
<dbReference type="CDD" id="cd13265">
    <property type="entry name" value="PH_evt"/>
    <property type="match status" value="1"/>
</dbReference>
<accession>A0A452SEY5</accession>
<evidence type="ECO:0000313" key="5">
    <source>
        <dbReference type="Ensembl" id="ENSUAMP00000031060.1"/>
    </source>
</evidence>
<protein>
    <submittedName>
        <fullName evidence="5">Pleckstrin homology domain containing B1</fullName>
    </submittedName>
</protein>
<reference evidence="5" key="2">
    <citation type="submission" date="2025-08" db="UniProtKB">
        <authorList>
            <consortium name="Ensembl"/>
        </authorList>
    </citation>
    <scope>IDENTIFICATION</scope>
</reference>
<feature type="domain" description="PH" evidence="4">
    <location>
        <begin position="2"/>
        <end position="109"/>
    </location>
</feature>
<evidence type="ECO:0000313" key="6">
    <source>
        <dbReference type="Proteomes" id="UP000291022"/>
    </source>
</evidence>
<dbReference type="Ensembl" id="ENSUAMT00000034650.1">
    <property type="protein sequence ID" value="ENSUAMP00000031060.1"/>
    <property type="gene ID" value="ENSUAMG00000023854.1"/>
</dbReference>
<sequence>MALVRGGWLWRQSSILRRWKRNWFALWLDGTLGYYHDETAQDEEDRVLIQFNVRDIKIGQECQDVQPPEGRSRDGLLTVNLREGPRLHLCAETKDDAVAWKTALLEANSTPVRVYSPYQDYYEVVPPNAHEATYIRSYYGPPYAGKSPAWSAPSPDTAPGPTLVVTTDFPRRDPPLGPPHPETRNTSWTSGPPHSIQLTSPLRAGPFSLAVLQYPFLSWWRPLVAKCWNGRLLRPLGLAVGNTHPLVCPEGSWRPRSFLAVAP</sequence>
<dbReference type="SMART" id="SM00233">
    <property type="entry name" value="PH"/>
    <property type="match status" value="1"/>
</dbReference>
<dbReference type="SUPFAM" id="SSF50729">
    <property type="entry name" value="PH domain-like"/>
    <property type="match status" value="1"/>
</dbReference>
<dbReference type="Gene3D" id="2.30.29.30">
    <property type="entry name" value="Pleckstrin-homology domain (PH domain)/Phosphotyrosine-binding domain (PTB)"/>
    <property type="match status" value="1"/>
</dbReference>
<reference evidence="5" key="3">
    <citation type="submission" date="2025-09" db="UniProtKB">
        <authorList>
            <consortium name="Ensembl"/>
        </authorList>
    </citation>
    <scope>IDENTIFICATION</scope>
</reference>
<keyword evidence="6" id="KW-1185">Reference proteome</keyword>
<dbReference type="InterPro" id="IPR039680">
    <property type="entry name" value="PLEKHB1/2"/>
</dbReference>
<name>A0A452SEY5_URSAM</name>
<gene>
    <name evidence="5" type="primary">PLEKHB1</name>
</gene>
<evidence type="ECO:0000256" key="3">
    <source>
        <dbReference type="SAM" id="MobiDB-lite"/>
    </source>
</evidence>
<dbReference type="GO" id="GO:0016020">
    <property type="term" value="C:membrane"/>
    <property type="evidence" value="ECO:0007669"/>
    <property type="project" value="UniProtKB-SubCell"/>
</dbReference>
<dbReference type="PANTHER" id="PTHR14309:SF7">
    <property type="entry name" value="PLECKSTRIN HOMOLOGY DOMAIN-CONTAINING FAMILY B MEMBER 1"/>
    <property type="match status" value="1"/>
</dbReference>
<dbReference type="InterPro" id="IPR011993">
    <property type="entry name" value="PH-like_dom_sf"/>
</dbReference>